<dbReference type="InterPro" id="IPR016181">
    <property type="entry name" value="Acyl_CoA_acyltransferase"/>
</dbReference>
<dbReference type="Pfam" id="PF00583">
    <property type="entry name" value="Acetyltransf_1"/>
    <property type="match status" value="1"/>
</dbReference>
<name>A0ABU2JU39_9ACTN</name>
<dbReference type="EC" id="2.3.1.-" evidence="2"/>
<reference evidence="3" key="1">
    <citation type="submission" date="2023-07" db="EMBL/GenBank/DDBJ databases">
        <title>30 novel species of actinomycetes from the DSMZ collection.</title>
        <authorList>
            <person name="Nouioui I."/>
        </authorList>
    </citation>
    <scope>NUCLEOTIDE SEQUENCE [LARGE SCALE GENOMIC DNA]</scope>
    <source>
        <strain evidence="3">DSM 44915</strain>
    </source>
</reference>
<dbReference type="GO" id="GO:0016746">
    <property type="term" value="F:acyltransferase activity"/>
    <property type="evidence" value="ECO:0007669"/>
    <property type="project" value="UniProtKB-KW"/>
</dbReference>
<sequence length="169" mass="18459">MTAARIRLDRMSETEYQQFTAIAIPDYADEKVRAGTWPREEALDRARATFAQLLPAGVTSPDNHLFTVRDAAEDAAEGKGEAVGWLWFALRGEPGRREAYLYNIVVHEPFRGRGYGRAAMLACATAAREHGANSVGLHVFGSNTVARKLYTSLGFAETGVLMSLPLDAA</sequence>
<dbReference type="CDD" id="cd04301">
    <property type="entry name" value="NAT_SF"/>
    <property type="match status" value="1"/>
</dbReference>
<keyword evidence="2" id="KW-0012">Acyltransferase</keyword>
<keyword evidence="3" id="KW-1185">Reference proteome</keyword>
<comment type="caution">
    <text evidence="2">The sequence shown here is derived from an EMBL/GenBank/DDBJ whole genome shotgun (WGS) entry which is preliminary data.</text>
</comment>
<proteinExistence type="predicted"/>
<dbReference type="Gene3D" id="3.40.630.30">
    <property type="match status" value="1"/>
</dbReference>
<dbReference type="SUPFAM" id="SSF55729">
    <property type="entry name" value="Acyl-CoA N-acyltransferases (Nat)"/>
    <property type="match status" value="1"/>
</dbReference>
<dbReference type="PANTHER" id="PTHR43259:SF1">
    <property type="entry name" value="N-ACETYLTRANSFERASE DOMAIN-CONTAINING PROTEIN"/>
    <property type="match status" value="1"/>
</dbReference>
<dbReference type="RefSeq" id="WP_311668574.1">
    <property type="nucleotide sequence ID" value="NZ_JAVREO010000011.1"/>
</dbReference>
<dbReference type="EMBL" id="JAVREO010000011">
    <property type="protein sequence ID" value="MDT0268487.1"/>
    <property type="molecule type" value="Genomic_DNA"/>
</dbReference>
<protein>
    <submittedName>
        <fullName evidence="2">GNAT family N-acetyltransferase</fullName>
        <ecNumber evidence="2">2.3.1.-</ecNumber>
    </submittedName>
</protein>
<gene>
    <name evidence="2" type="ORF">RM844_19565</name>
</gene>
<accession>A0ABU2JU39</accession>
<dbReference type="PANTHER" id="PTHR43259">
    <property type="entry name" value="SPT10P"/>
    <property type="match status" value="1"/>
</dbReference>
<evidence type="ECO:0000313" key="2">
    <source>
        <dbReference type="EMBL" id="MDT0268487.1"/>
    </source>
</evidence>
<dbReference type="InterPro" id="IPR000182">
    <property type="entry name" value="GNAT_dom"/>
</dbReference>
<dbReference type="InterPro" id="IPR052829">
    <property type="entry name" value="N-acetyltransferase_domain"/>
</dbReference>
<dbReference type="Proteomes" id="UP001183410">
    <property type="component" value="Unassembled WGS sequence"/>
</dbReference>
<organism evidence="2 3">
    <name type="scientific">Streptomyces chisholmiae</name>
    <dbReference type="NCBI Taxonomy" id="3075540"/>
    <lineage>
        <taxon>Bacteria</taxon>
        <taxon>Bacillati</taxon>
        <taxon>Actinomycetota</taxon>
        <taxon>Actinomycetes</taxon>
        <taxon>Kitasatosporales</taxon>
        <taxon>Streptomycetaceae</taxon>
        <taxon>Streptomyces</taxon>
    </lineage>
</organism>
<keyword evidence="2" id="KW-0808">Transferase</keyword>
<evidence type="ECO:0000259" key="1">
    <source>
        <dbReference type="PROSITE" id="PS51186"/>
    </source>
</evidence>
<evidence type="ECO:0000313" key="3">
    <source>
        <dbReference type="Proteomes" id="UP001183410"/>
    </source>
</evidence>
<feature type="domain" description="N-acetyltransferase" evidence="1">
    <location>
        <begin position="30"/>
        <end position="169"/>
    </location>
</feature>
<dbReference type="PROSITE" id="PS51186">
    <property type="entry name" value="GNAT"/>
    <property type="match status" value="1"/>
</dbReference>